<accession>A0A4P6F244</accession>
<dbReference type="OrthoDB" id="5464689at2"/>
<keyword evidence="3" id="KW-0804">Transcription</keyword>
<keyword evidence="6" id="KW-1185">Reference proteome</keyword>
<evidence type="ECO:0000313" key="6">
    <source>
        <dbReference type="Proteomes" id="UP000291758"/>
    </source>
</evidence>
<dbReference type="InterPro" id="IPR018060">
    <property type="entry name" value="HTH_AraC"/>
</dbReference>
<proteinExistence type="predicted"/>
<organism evidence="5 6">
    <name type="scientific">Xylanimonas allomyrinae</name>
    <dbReference type="NCBI Taxonomy" id="2509459"/>
    <lineage>
        <taxon>Bacteria</taxon>
        <taxon>Bacillati</taxon>
        <taxon>Actinomycetota</taxon>
        <taxon>Actinomycetes</taxon>
        <taxon>Micrococcales</taxon>
        <taxon>Promicromonosporaceae</taxon>
        <taxon>Xylanimonas</taxon>
    </lineage>
</organism>
<dbReference type="SUPFAM" id="SSF46689">
    <property type="entry name" value="Homeodomain-like"/>
    <property type="match status" value="1"/>
</dbReference>
<keyword evidence="1" id="KW-0805">Transcription regulation</keyword>
<sequence length="322" mass="34519">MARVATPLGSHGVLHTSDIDAARESIAASLAPHSLWVRRGGDGFMALHNAATLERISLHYIDYHAEVEVATERLDFCLVQIPLNGLTTVQAGASLVSVGPRSAAVTSPGEAVRMRYSAGNPRLLVQVATDLLRERIALAAESGVVVPRWSGRSFDLRSGVGRTWRSLVGLVVADLERDDGMNGSPLTARSLQLALIDGLVAALASPHAPGTDVSASEQLVRRAARLIEDHCAEPLRTLDIAEAVGVSIRTLQAGFRTHLRTTPMAHLRRARLHRVRESLVDGSATSVAEAAHRWGVSHLGRLSGDYRAEFGESPSETIQRLG</sequence>
<evidence type="ECO:0000259" key="4">
    <source>
        <dbReference type="PROSITE" id="PS01124"/>
    </source>
</evidence>
<dbReference type="Gene3D" id="1.10.10.60">
    <property type="entry name" value="Homeodomain-like"/>
    <property type="match status" value="1"/>
</dbReference>
<dbReference type="SMART" id="SM00342">
    <property type="entry name" value="HTH_ARAC"/>
    <property type="match status" value="1"/>
</dbReference>
<evidence type="ECO:0000256" key="2">
    <source>
        <dbReference type="ARBA" id="ARBA00023125"/>
    </source>
</evidence>
<dbReference type="AlphaFoldDB" id="A0A4P6F244"/>
<evidence type="ECO:0000256" key="1">
    <source>
        <dbReference type="ARBA" id="ARBA00023015"/>
    </source>
</evidence>
<name>A0A4P6F244_9MICO</name>
<dbReference type="GO" id="GO:0043565">
    <property type="term" value="F:sequence-specific DNA binding"/>
    <property type="evidence" value="ECO:0007669"/>
    <property type="project" value="InterPro"/>
</dbReference>
<keyword evidence="2" id="KW-0238">DNA-binding</keyword>
<dbReference type="GO" id="GO:0003700">
    <property type="term" value="F:DNA-binding transcription factor activity"/>
    <property type="evidence" value="ECO:0007669"/>
    <property type="project" value="InterPro"/>
</dbReference>
<dbReference type="PANTHER" id="PTHR46796:SF12">
    <property type="entry name" value="HTH-TYPE DNA-BINDING TRANSCRIPTIONAL ACTIVATOR EUTR"/>
    <property type="match status" value="1"/>
</dbReference>
<dbReference type="InterPro" id="IPR018062">
    <property type="entry name" value="HTH_AraC-typ_CS"/>
</dbReference>
<dbReference type="Pfam" id="PF14525">
    <property type="entry name" value="AraC_binding_2"/>
    <property type="match status" value="1"/>
</dbReference>
<reference evidence="5 6" key="1">
    <citation type="submission" date="2019-01" db="EMBL/GenBank/DDBJ databases">
        <title>Genome sequencing of strain 2JSPR-7.</title>
        <authorList>
            <person name="Heo J."/>
            <person name="Kim S.-J."/>
            <person name="Kim J.-S."/>
            <person name="Hong S.-B."/>
            <person name="Kwon S.-W."/>
        </authorList>
    </citation>
    <scope>NUCLEOTIDE SEQUENCE [LARGE SCALE GENOMIC DNA]</scope>
    <source>
        <strain evidence="5 6">2JSPR-7</strain>
    </source>
</reference>
<dbReference type="EMBL" id="CP035495">
    <property type="protein sequence ID" value="QAY64408.1"/>
    <property type="molecule type" value="Genomic_DNA"/>
</dbReference>
<dbReference type="Proteomes" id="UP000291758">
    <property type="component" value="Chromosome"/>
</dbReference>
<dbReference type="PROSITE" id="PS00041">
    <property type="entry name" value="HTH_ARAC_FAMILY_1"/>
    <property type="match status" value="1"/>
</dbReference>
<dbReference type="KEGG" id="xyl:ET495_15655"/>
<evidence type="ECO:0000313" key="5">
    <source>
        <dbReference type="EMBL" id="QAY64408.1"/>
    </source>
</evidence>
<dbReference type="InterPro" id="IPR050204">
    <property type="entry name" value="AraC_XylS_family_regulators"/>
</dbReference>
<dbReference type="InterPro" id="IPR035418">
    <property type="entry name" value="AraC-bd_2"/>
</dbReference>
<feature type="domain" description="HTH araC/xylS-type" evidence="4">
    <location>
        <begin position="221"/>
        <end position="320"/>
    </location>
</feature>
<dbReference type="Pfam" id="PF12833">
    <property type="entry name" value="HTH_18"/>
    <property type="match status" value="1"/>
</dbReference>
<dbReference type="InterPro" id="IPR009057">
    <property type="entry name" value="Homeodomain-like_sf"/>
</dbReference>
<gene>
    <name evidence="5" type="ORF">ET495_15655</name>
</gene>
<protein>
    <submittedName>
        <fullName evidence="5">AraC family transcriptional regulator</fullName>
    </submittedName>
</protein>
<dbReference type="PANTHER" id="PTHR46796">
    <property type="entry name" value="HTH-TYPE TRANSCRIPTIONAL ACTIVATOR RHAS-RELATED"/>
    <property type="match status" value="1"/>
</dbReference>
<evidence type="ECO:0000256" key="3">
    <source>
        <dbReference type="ARBA" id="ARBA00023163"/>
    </source>
</evidence>
<dbReference type="PROSITE" id="PS01124">
    <property type="entry name" value="HTH_ARAC_FAMILY_2"/>
    <property type="match status" value="1"/>
</dbReference>